<name>L5K0K2_PTEAL</name>
<evidence type="ECO:0000256" key="1">
    <source>
        <dbReference type="SAM" id="MobiDB-lite"/>
    </source>
</evidence>
<feature type="region of interest" description="Disordered" evidence="1">
    <location>
        <begin position="1"/>
        <end position="50"/>
    </location>
</feature>
<gene>
    <name evidence="2" type="ORF">PAL_GLEAN10008186</name>
</gene>
<protein>
    <submittedName>
        <fullName evidence="2">Uncharacterized protein</fullName>
    </submittedName>
</protein>
<dbReference type="Proteomes" id="UP000010552">
    <property type="component" value="Unassembled WGS sequence"/>
</dbReference>
<accession>L5K0K2</accession>
<sequence length="118" mass="12779">MGLQPGPRSDIRSTPDPASGFTSYGERRSPSLLNMRRDDSASLQRTSGVGSGCVPPLRLAVCALSACEGSGLCVRLRIRSPSQSFNLDSRAEPPCRYWYRRPEPRAGLASLRVPGGHH</sequence>
<dbReference type="EMBL" id="KB031047">
    <property type="protein sequence ID" value="ELK05110.1"/>
    <property type="molecule type" value="Genomic_DNA"/>
</dbReference>
<evidence type="ECO:0000313" key="3">
    <source>
        <dbReference type="Proteomes" id="UP000010552"/>
    </source>
</evidence>
<organism evidence="2 3">
    <name type="scientific">Pteropus alecto</name>
    <name type="common">Black flying fox</name>
    <dbReference type="NCBI Taxonomy" id="9402"/>
    <lineage>
        <taxon>Eukaryota</taxon>
        <taxon>Metazoa</taxon>
        <taxon>Chordata</taxon>
        <taxon>Craniata</taxon>
        <taxon>Vertebrata</taxon>
        <taxon>Euteleostomi</taxon>
        <taxon>Mammalia</taxon>
        <taxon>Eutheria</taxon>
        <taxon>Laurasiatheria</taxon>
        <taxon>Chiroptera</taxon>
        <taxon>Yinpterochiroptera</taxon>
        <taxon>Pteropodoidea</taxon>
        <taxon>Pteropodidae</taxon>
        <taxon>Pteropodinae</taxon>
        <taxon>Pteropus</taxon>
    </lineage>
</organism>
<proteinExistence type="predicted"/>
<dbReference type="InParanoid" id="L5K0K2"/>
<reference evidence="3" key="1">
    <citation type="journal article" date="2013" name="Science">
        <title>Comparative analysis of bat genomes provides insight into the evolution of flight and immunity.</title>
        <authorList>
            <person name="Zhang G."/>
            <person name="Cowled C."/>
            <person name="Shi Z."/>
            <person name="Huang Z."/>
            <person name="Bishop-Lilly K.A."/>
            <person name="Fang X."/>
            <person name="Wynne J.W."/>
            <person name="Xiong Z."/>
            <person name="Baker M.L."/>
            <person name="Zhao W."/>
            <person name="Tachedjian M."/>
            <person name="Zhu Y."/>
            <person name="Zhou P."/>
            <person name="Jiang X."/>
            <person name="Ng J."/>
            <person name="Yang L."/>
            <person name="Wu L."/>
            <person name="Xiao J."/>
            <person name="Feng Y."/>
            <person name="Chen Y."/>
            <person name="Sun X."/>
            <person name="Zhang Y."/>
            <person name="Marsh G.A."/>
            <person name="Crameri G."/>
            <person name="Broder C.C."/>
            <person name="Frey K.G."/>
            <person name="Wang L.F."/>
            <person name="Wang J."/>
        </authorList>
    </citation>
    <scope>NUCLEOTIDE SEQUENCE [LARGE SCALE GENOMIC DNA]</scope>
</reference>
<evidence type="ECO:0000313" key="2">
    <source>
        <dbReference type="EMBL" id="ELK05110.1"/>
    </source>
</evidence>
<dbReference type="AlphaFoldDB" id="L5K0K2"/>
<keyword evidence="3" id="KW-1185">Reference proteome</keyword>
<feature type="compositionally biased region" description="Basic and acidic residues" evidence="1">
    <location>
        <begin position="25"/>
        <end position="40"/>
    </location>
</feature>